<keyword evidence="4" id="KW-0285">Flavoprotein</keyword>
<dbReference type="InterPro" id="IPR036188">
    <property type="entry name" value="FAD/NAD-bd_sf"/>
</dbReference>
<dbReference type="CDD" id="cd02974">
    <property type="entry name" value="AhpF_NTD_N"/>
    <property type="match status" value="1"/>
</dbReference>
<evidence type="ECO:0000256" key="4">
    <source>
        <dbReference type="ARBA" id="ARBA00022630"/>
    </source>
</evidence>
<organism evidence="12 13">
    <name type="scientific">Pontiella agarivorans</name>
    <dbReference type="NCBI Taxonomy" id="3038953"/>
    <lineage>
        <taxon>Bacteria</taxon>
        <taxon>Pseudomonadati</taxon>
        <taxon>Kiritimatiellota</taxon>
        <taxon>Kiritimatiellia</taxon>
        <taxon>Kiritimatiellales</taxon>
        <taxon>Pontiellaceae</taxon>
        <taxon>Pontiella</taxon>
    </lineage>
</organism>
<dbReference type="PRINTS" id="PR00469">
    <property type="entry name" value="PNDRDTASEII"/>
</dbReference>
<dbReference type="Gene3D" id="3.50.50.60">
    <property type="entry name" value="FAD/NAD(P)-binding domain"/>
    <property type="match status" value="2"/>
</dbReference>
<evidence type="ECO:0000259" key="11">
    <source>
        <dbReference type="Pfam" id="PF13192"/>
    </source>
</evidence>
<feature type="domain" description="FAD/NAD(P)-binding" evidence="10">
    <location>
        <begin position="209"/>
        <end position="496"/>
    </location>
</feature>
<keyword evidence="9" id="KW-0676">Redox-active center</keyword>
<dbReference type="SUPFAM" id="SSF52833">
    <property type="entry name" value="Thioredoxin-like"/>
    <property type="match status" value="2"/>
</dbReference>
<evidence type="ECO:0000256" key="8">
    <source>
        <dbReference type="ARBA" id="ARBA00023157"/>
    </source>
</evidence>
<evidence type="ECO:0000256" key="7">
    <source>
        <dbReference type="ARBA" id="ARBA00023027"/>
    </source>
</evidence>
<dbReference type="Gene3D" id="3.40.30.80">
    <property type="match status" value="1"/>
</dbReference>
<dbReference type="SUPFAM" id="SSF51905">
    <property type="entry name" value="FAD/NAD(P)-binding domain"/>
    <property type="match status" value="1"/>
</dbReference>
<dbReference type="InterPro" id="IPR036249">
    <property type="entry name" value="Thioredoxin-like_sf"/>
</dbReference>
<dbReference type="InterPro" id="IPR044142">
    <property type="entry name" value="AhpF_NTD_N"/>
</dbReference>
<dbReference type="PRINTS" id="PR00368">
    <property type="entry name" value="FADPNR"/>
</dbReference>
<evidence type="ECO:0000256" key="6">
    <source>
        <dbReference type="ARBA" id="ARBA00023002"/>
    </source>
</evidence>
<dbReference type="PANTHER" id="PTHR48105">
    <property type="entry name" value="THIOREDOXIN REDUCTASE 1-RELATED-RELATED"/>
    <property type="match status" value="1"/>
</dbReference>
<comment type="cofactor">
    <cofactor evidence="1">
        <name>FAD</name>
        <dbReference type="ChEBI" id="CHEBI:57692"/>
    </cofactor>
</comment>
<comment type="similarity">
    <text evidence="2">Belongs to the class-II pyridine nucleotide-disulfide oxidoreductase family.</text>
</comment>
<dbReference type="Pfam" id="PF13192">
    <property type="entry name" value="Thioredoxin_3"/>
    <property type="match status" value="1"/>
</dbReference>
<keyword evidence="5" id="KW-0274">FAD</keyword>
<dbReference type="InterPro" id="IPR050097">
    <property type="entry name" value="Ferredoxin-NADP_redctase_2"/>
</dbReference>
<evidence type="ECO:0000256" key="5">
    <source>
        <dbReference type="ARBA" id="ARBA00022827"/>
    </source>
</evidence>
<evidence type="ECO:0000256" key="3">
    <source>
        <dbReference type="ARBA" id="ARBA00011738"/>
    </source>
</evidence>
<evidence type="ECO:0000256" key="2">
    <source>
        <dbReference type="ARBA" id="ARBA00009333"/>
    </source>
</evidence>
<dbReference type="InterPro" id="IPR023753">
    <property type="entry name" value="FAD/NAD-binding_dom"/>
</dbReference>
<keyword evidence="8" id="KW-1015">Disulfide bond</keyword>
<keyword evidence="13" id="KW-1185">Reference proteome</keyword>
<dbReference type="InterPro" id="IPR012336">
    <property type="entry name" value="Thioredoxin-like_fold"/>
</dbReference>
<gene>
    <name evidence="12" type="primary">ahpF</name>
    <name evidence="12" type="ORF">P9H32_06695</name>
</gene>
<dbReference type="InterPro" id="IPR012081">
    <property type="entry name" value="Alkyl_hydroperoxide_Rdtase_suF"/>
</dbReference>
<evidence type="ECO:0000313" key="12">
    <source>
        <dbReference type="EMBL" id="MDZ8118315.1"/>
    </source>
</evidence>
<protein>
    <submittedName>
        <fullName evidence="12">Alkyl hydroperoxide reductase subunit F</fullName>
    </submittedName>
</protein>
<keyword evidence="6" id="KW-0560">Oxidoreductase</keyword>
<evidence type="ECO:0000256" key="1">
    <source>
        <dbReference type="ARBA" id="ARBA00001974"/>
    </source>
</evidence>
<accession>A0ABU5MVT6</accession>
<comment type="caution">
    <text evidence="12">The sequence shown here is derived from an EMBL/GenBank/DDBJ whole genome shotgun (WGS) entry which is preliminary data.</text>
</comment>
<dbReference type="PIRSF" id="PIRSF000238">
    <property type="entry name" value="AhpF"/>
    <property type="match status" value="1"/>
</dbReference>
<name>A0ABU5MVT6_9BACT</name>
<dbReference type="NCBIfam" id="TIGR03140">
    <property type="entry name" value="AhpF"/>
    <property type="match status" value="1"/>
</dbReference>
<feature type="domain" description="Thioredoxin-like fold" evidence="11">
    <location>
        <begin position="122"/>
        <end position="191"/>
    </location>
</feature>
<reference evidence="12 13" key="1">
    <citation type="journal article" date="2024" name="Appl. Environ. Microbiol.">
        <title>Pontiella agarivorans sp. nov., a novel marine anaerobic bacterium capable of degrading macroalgal polysaccharides and fixing nitrogen.</title>
        <authorList>
            <person name="Liu N."/>
            <person name="Kivenson V."/>
            <person name="Peng X."/>
            <person name="Cui Z."/>
            <person name="Lankiewicz T.S."/>
            <person name="Gosselin K.M."/>
            <person name="English C.J."/>
            <person name="Blair E.M."/>
            <person name="O'Malley M.A."/>
            <person name="Valentine D.L."/>
        </authorList>
    </citation>
    <scope>NUCLEOTIDE SEQUENCE [LARGE SCALE GENOMIC DNA]</scope>
    <source>
        <strain evidence="12 13">NLcol2</strain>
    </source>
</reference>
<dbReference type="Proteomes" id="UP001290861">
    <property type="component" value="Unassembled WGS sequence"/>
</dbReference>
<comment type="subunit">
    <text evidence="3">Homodimer.</text>
</comment>
<evidence type="ECO:0000256" key="9">
    <source>
        <dbReference type="ARBA" id="ARBA00023284"/>
    </source>
</evidence>
<sequence length="518" mass="55419">MLEQAVKEQLKGVYAELNSTYRLLVSAKGHPAEKELVGMLNEVASTSDKISVVEQEAEGLQFQIERNGEVLPIIIRGIPGGHEFTTLILAILNADGKGKWPDDGIKNRIAALKGPVKLVSYVSTSCVNCPDVVQALNQMALIHDNFHHEMVEGTHFQEEISGRKIQGVPAVFADDTLIHAGKAELSELLDKLEEHYGAGEVQAGEVKEYDVAIIGGGPAGASAAIYTARKGLRTAIIAEKIGGQVNETKGIENLISIPYTEGPHLAESLFKHISEYPIDILEHRRVEGIEDGTRKTLHMKGGETVTTGALVLATGAKWRQLGIPGEKENIGRGVAFCPHCDGPFYKDKPVIVVGGGNSGVEAAIDLAGICSQVTLLEFADELKADGVLIDKARSLNNVTIHTNAAASRVLDNGDKVSGIEFTDRVSNETRTVHADGIFVQIGLSPNSAPFKDLVAMNQMGEIVVDGHCRTDKTGIYAAGDLTTVPYKQIIIAMGEGAKAGLSAFEDFARGKISQLAYT</sequence>
<dbReference type="EMBL" id="JARVCO010000007">
    <property type="protein sequence ID" value="MDZ8118315.1"/>
    <property type="molecule type" value="Genomic_DNA"/>
</dbReference>
<dbReference type="RefSeq" id="WP_322608112.1">
    <property type="nucleotide sequence ID" value="NZ_JARVCO010000007.1"/>
</dbReference>
<evidence type="ECO:0000259" key="10">
    <source>
        <dbReference type="Pfam" id="PF07992"/>
    </source>
</evidence>
<dbReference type="Pfam" id="PF07992">
    <property type="entry name" value="Pyr_redox_2"/>
    <property type="match status" value="1"/>
</dbReference>
<dbReference type="InterPro" id="IPR008255">
    <property type="entry name" value="Pyr_nucl-diS_OxRdtase_2_AS"/>
</dbReference>
<proteinExistence type="inferred from homology"/>
<keyword evidence="7" id="KW-0520">NAD</keyword>
<dbReference type="PROSITE" id="PS51354">
    <property type="entry name" value="GLUTAREDOXIN_2"/>
    <property type="match status" value="1"/>
</dbReference>
<dbReference type="PROSITE" id="PS00573">
    <property type="entry name" value="PYRIDINE_REDOX_2"/>
    <property type="match status" value="1"/>
</dbReference>
<evidence type="ECO:0000313" key="13">
    <source>
        <dbReference type="Proteomes" id="UP001290861"/>
    </source>
</evidence>